<dbReference type="EMBL" id="JADOUF010000001">
    <property type="protein sequence ID" value="MBG6134500.1"/>
    <property type="molecule type" value="Genomic_DNA"/>
</dbReference>
<reference evidence="2" key="1">
    <citation type="submission" date="2020-11" db="EMBL/GenBank/DDBJ databases">
        <title>Sequencing the genomes of 1000 actinobacteria strains.</title>
        <authorList>
            <person name="Klenk H.-P."/>
        </authorList>
    </citation>
    <scope>NUCLEOTIDE SEQUENCE</scope>
    <source>
        <strain evidence="2">DSM 45356</strain>
    </source>
</reference>
<feature type="region of interest" description="Disordered" evidence="1">
    <location>
        <begin position="217"/>
        <end position="283"/>
    </location>
</feature>
<evidence type="ECO:0000313" key="2">
    <source>
        <dbReference type="EMBL" id="MBG6134500.1"/>
    </source>
</evidence>
<dbReference type="AlphaFoldDB" id="A0A8J7G7S8"/>
<keyword evidence="3" id="KW-1185">Reference proteome</keyword>
<organism evidence="2 3">
    <name type="scientific">Longispora fulva</name>
    <dbReference type="NCBI Taxonomy" id="619741"/>
    <lineage>
        <taxon>Bacteria</taxon>
        <taxon>Bacillati</taxon>
        <taxon>Actinomycetota</taxon>
        <taxon>Actinomycetes</taxon>
        <taxon>Micromonosporales</taxon>
        <taxon>Micromonosporaceae</taxon>
        <taxon>Longispora</taxon>
    </lineage>
</organism>
<accession>A0A8J7G7S8</accession>
<feature type="compositionally biased region" description="Basic residues" evidence="1">
    <location>
        <begin position="253"/>
        <end position="265"/>
    </location>
</feature>
<sequence length="283" mass="30409">MEPANARAAAGSPNRRMDTTTPVAQDVQGPEGYAHESWSTRGCCRPAPILGITQMDKGKRTRPVTLPQRPCRHTVLTGIGLRGIWSARYDNRRAGRPHHTRRRHHCGLPGPAVNVEFDLHRHDSRSRLQLPVDRATQRSPGSGRIRHKPNHQVAVLVEHHPGRRCGLPFARRPHRRRSRTGSGGGLRPGAVAGSAGAVQAVADGLLVCSPLAAQRDLEADRDGPSSSGRRAGADHLGRVGGLDCGQAHQRAAGARKKGTSRRRNRVVSIPSPTVTDSVDPGAG</sequence>
<protein>
    <submittedName>
        <fullName evidence="2">Uncharacterized protein</fullName>
    </submittedName>
</protein>
<comment type="caution">
    <text evidence="2">The sequence shown here is derived from an EMBL/GenBank/DDBJ whole genome shotgun (WGS) entry which is preliminary data.</text>
</comment>
<feature type="region of interest" description="Disordered" evidence="1">
    <location>
        <begin position="1"/>
        <end position="39"/>
    </location>
</feature>
<dbReference type="Proteomes" id="UP000622552">
    <property type="component" value="Unassembled WGS sequence"/>
</dbReference>
<name>A0A8J7G7S8_9ACTN</name>
<evidence type="ECO:0000256" key="1">
    <source>
        <dbReference type="SAM" id="MobiDB-lite"/>
    </source>
</evidence>
<gene>
    <name evidence="2" type="ORF">IW245_000694</name>
</gene>
<feature type="region of interest" description="Disordered" evidence="1">
    <location>
        <begin position="163"/>
        <end position="191"/>
    </location>
</feature>
<proteinExistence type="predicted"/>
<evidence type="ECO:0000313" key="3">
    <source>
        <dbReference type="Proteomes" id="UP000622552"/>
    </source>
</evidence>